<name>A0A150R7X6_SORCE</name>
<evidence type="ECO:0000259" key="2">
    <source>
        <dbReference type="Pfam" id="PF08327"/>
    </source>
</evidence>
<comment type="similarity">
    <text evidence="1">Belongs to the AHA1 family.</text>
</comment>
<accession>A0A150R7X6</accession>
<dbReference type="InterPro" id="IPR023393">
    <property type="entry name" value="START-like_dom_sf"/>
</dbReference>
<evidence type="ECO:0000256" key="1">
    <source>
        <dbReference type="ARBA" id="ARBA00006817"/>
    </source>
</evidence>
<dbReference type="Gene3D" id="3.30.530.20">
    <property type="match status" value="1"/>
</dbReference>
<protein>
    <recommendedName>
        <fullName evidence="2">Activator of Hsp90 ATPase homologue 1/2-like C-terminal domain-containing protein</fullName>
    </recommendedName>
</protein>
<dbReference type="Pfam" id="PF08327">
    <property type="entry name" value="AHSA1"/>
    <property type="match status" value="1"/>
</dbReference>
<dbReference type="AlphaFoldDB" id="A0A150R7X6"/>
<evidence type="ECO:0000313" key="4">
    <source>
        <dbReference type="Proteomes" id="UP000075635"/>
    </source>
</evidence>
<evidence type="ECO:0000313" key="3">
    <source>
        <dbReference type="EMBL" id="KYF76399.1"/>
    </source>
</evidence>
<dbReference type="InterPro" id="IPR013538">
    <property type="entry name" value="ASHA1/2-like_C"/>
</dbReference>
<dbReference type="EMBL" id="JEMB01003013">
    <property type="protein sequence ID" value="KYF76399.1"/>
    <property type="molecule type" value="Genomic_DNA"/>
</dbReference>
<proteinExistence type="inferred from homology"/>
<sequence>MGESTTTRFIKAPRSRVYPALVDGQAIAAWLCPEGATSRLHECVPEVGGHLRMEITHAPGPDGTRLFDLVFAELRPDEAVVWRGSFVSDDPVMGSEMQLTFTLRDEADGTRITLRHEGLPETISVEDNERGSESSLNNLARLVEGGGGP</sequence>
<dbReference type="Proteomes" id="UP000075635">
    <property type="component" value="Unassembled WGS sequence"/>
</dbReference>
<organism evidence="3 4">
    <name type="scientific">Sorangium cellulosum</name>
    <name type="common">Polyangium cellulosum</name>
    <dbReference type="NCBI Taxonomy" id="56"/>
    <lineage>
        <taxon>Bacteria</taxon>
        <taxon>Pseudomonadati</taxon>
        <taxon>Myxococcota</taxon>
        <taxon>Polyangia</taxon>
        <taxon>Polyangiales</taxon>
        <taxon>Polyangiaceae</taxon>
        <taxon>Sorangium</taxon>
    </lineage>
</organism>
<feature type="domain" description="Activator of Hsp90 ATPase homologue 1/2-like C-terminal" evidence="2">
    <location>
        <begin position="11"/>
        <end position="144"/>
    </location>
</feature>
<comment type="caution">
    <text evidence="3">The sequence shown here is derived from an EMBL/GenBank/DDBJ whole genome shotgun (WGS) entry which is preliminary data.</text>
</comment>
<reference evidence="3 4" key="1">
    <citation type="submission" date="2014-02" db="EMBL/GenBank/DDBJ databases">
        <title>The small core and large imbalanced accessory genome model reveals a collaborative survival strategy of Sorangium cellulosum strains in nature.</title>
        <authorList>
            <person name="Han K."/>
            <person name="Peng R."/>
            <person name="Blom J."/>
            <person name="Li Y.-Z."/>
        </authorList>
    </citation>
    <scope>NUCLEOTIDE SEQUENCE [LARGE SCALE GENOMIC DNA]</scope>
    <source>
        <strain evidence="3 4">So0011-07</strain>
    </source>
</reference>
<dbReference type="SUPFAM" id="SSF55961">
    <property type="entry name" value="Bet v1-like"/>
    <property type="match status" value="1"/>
</dbReference>
<gene>
    <name evidence="3" type="ORF">BE17_52375</name>
</gene>